<feature type="domain" description="RecA family profile 1" evidence="8">
    <location>
        <begin position="15"/>
        <end position="205"/>
    </location>
</feature>
<evidence type="ECO:0000256" key="4">
    <source>
        <dbReference type="ARBA" id="ARBA00022840"/>
    </source>
</evidence>
<dbReference type="PANTHER" id="PTHR46239:SF1">
    <property type="entry name" value="DNA REPAIR PROTEIN RAD51 HOMOLOG 3"/>
    <property type="match status" value="1"/>
</dbReference>
<sequence>MFTKTCADLLQQEARLPSIITFCKDLDHAIGHSGVSVGLITEFCGPPGSGKTQMCLQLCVNANLPPELGGLGGKSLYLDTNFGFSPDRLREIATACVQHCQRIVRTSRPQLAEVTSKFTAESIMESVLYNHVHVCNDLTKSIDTLERLLKLGEKIRLVVIDSYSFLIRCNIENTLERIRIDHTVLNRLQILAQQFKFAIVLTNDVTTKLNGTEPSTIAPALGDSHSHRVNQRIVLGQTGSEPGIFVASVEKGFHRPRMAVKFQISSAGVRGVRKK</sequence>
<dbReference type="InterPro" id="IPR052093">
    <property type="entry name" value="HR_Repair_Mediator"/>
</dbReference>
<evidence type="ECO:0000256" key="5">
    <source>
        <dbReference type="ARBA" id="ARBA00023204"/>
    </source>
</evidence>
<evidence type="ECO:0000256" key="1">
    <source>
        <dbReference type="ARBA" id="ARBA00004123"/>
    </source>
</evidence>
<dbReference type="GO" id="GO:0140664">
    <property type="term" value="F:ATP-dependent DNA damage sensor activity"/>
    <property type="evidence" value="ECO:0007669"/>
    <property type="project" value="InterPro"/>
</dbReference>
<dbReference type="GO" id="GO:0005524">
    <property type="term" value="F:ATP binding"/>
    <property type="evidence" value="ECO:0007669"/>
    <property type="project" value="UniProtKB-KW"/>
</dbReference>
<protein>
    <recommendedName>
        <fullName evidence="7">DNA repair protein RAD51 homolog 3</fullName>
    </recommendedName>
</protein>
<dbReference type="GO" id="GO:0000707">
    <property type="term" value="P:meiotic DNA recombinase assembly"/>
    <property type="evidence" value="ECO:0007669"/>
    <property type="project" value="TreeGrafter"/>
</dbReference>
<dbReference type="GO" id="GO:0033065">
    <property type="term" value="C:Rad51C-XRCC3 complex"/>
    <property type="evidence" value="ECO:0007669"/>
    <property type="project" value="TreeGrafter"/>
</dbReference>
<evidence type="ECO:0000256" key="3">
    <source>
        <dbReference type="ARBA" id="ARBA00022763"/>
    </source>
</evidence>
<comment type="subcellular location">
    <subcellularLocation>
        <location evidence="1">Nucleus</location>
    </subcellularLocation>
</comment>
<dbReference type="PROSITE" id="PS50162">
    <property type="entry name" value="RECA_2"/>
    <property type="match status" value="1"/>
</dbReference>
<dbReference type="SMART" id="SM00382">
    <property type="entry name" value="AAA"/>
    <property type="match status" value="1"/>
</dbReference>
<dbReference type="AlphaFoldDB" id="A0A8D8ASS2"/>
<dbReference type="InterPro" id="IPR027417">
    <property type="entry name" value="P-loop_NTPase"/>
</dbReference>
<dbReference type="Pfam" id="PF08423">
    <property type="entry name" value="Rad51"/>
    <property type="match status" value="2"/>
</dbReference>
<dbReference type="SUPFAM" id="SSF52540">
    <property type="entry name" value="P-loop containing nucleoside triphosphate hydrolases"/>
    <property type="match status" value="1"/>
</dbReference>
<dbReference type="GO" id="GO:0000400">
    <property type="term" value="F:four-way junction DNA binding"/>
    <property type="evidence" value="ECO:0007669"/>
    <property type="project" value="TreeGrafter"/>
</dbReference>
<dbReference type="EMBL" id="HBUE01046888">
    <property type="protein sequence ID" value="CAG6462969.1"/>
    <property type="molecule type" value="Transcribed_RNA"/>
</dbReference>
<reference evidence="9" key="1">
    <citation type="submission" date="2021-05" db="EMBL/GenBank/DDBJ databases">
        <authorList>
            <person name="Alioto T."/>
            <person name="Alioto T."/>
            <person name="Gomez Garrido J."/>
        </authorList>
    </citation>
    <scope>NUCLEOTIDE SEQUENCE</scope>
</reference>
<keyword evidence="4" id="KW-0067">ATP-binding</keyword>
<evidence type="ECO:0000256" key="2">
    <source>
        <dbReference type="ARBA" id="ARBA00022741"/>
    </source>
</evidence>
<accession>A0A8D8ASS2</accession>
<keyword evidence="3" id="KW-0227">DNA damage</keyword>
<dbReference type="GO" id="GO:0005657">
    <property type="term" value="C:replication fork"/>
    <property type="evidence" value="ECO:0007669"/>
    <property type="project" value="TreeGrafter"/>
</dbReference>
<evidence type="ECO:0000259" key="8">
    <source>
        <dbReference type="PROSITE" id="PS50162"/>
    </source>
</evidence>
<dbReference type="PANTHER" id="PTHR46239">
    <property type="entry name" value="DNA REPAIR PROTEIN RAD51 HOMOLOG 3 RAD51C"/>
    <property type="match status" value="1"/>
</dbReference>
<proteinExistence type="predicted"/>
<dbReference type="GO" id="GO:0007131">
    <property type="term" value="P:reciprocal meiotic recombination"/>
    <property type="evidence" value="ECO:0007669"/>
    <property type="project" value="TreeGrafter"/>
</dbReference>
<keyword evidence="6" id="KW-0539">Nucleus</keyword>
<dbReference type="GO" id="GO:0033063">
    <property type="term" value="C:Rad51B-Rad51C-Rad51D-XRCC2 complex"/>
    <property type="evidence" value="ECO:0007669"/>
    <property type="project" value="TreeGrafter"/>
</dbReference>
<evidence type="ECO:0000256" key="6">
    <source>
        <dbReference type="ARBA" id="ARBA00023242"/>
    </source>
</evidence>
<keyword evidence="2" id="KW-0547">Nucleotide-binding</keyword>
<dbReference type="InterPro" id="IPR020588">
    <property type="entry name" value="RecA_ATP-bd"/>
</dbReference>
<evidence type="ECO:0000313" key="9">
    <source>
        <dbReference type="EMBL" id="CAG6462969.1"/>
    </source>
</evidence>
<dbReference type="GO" id="GO:0008821">
    <property type="term" value="F:crossover junction DNA endonuclease activity"/>
    <property type="evidence" value="ECO:0007669"/>
    <property type="project" value="TreeGrafter"/>
</dbReference>
<evidence type="ECO:0000256" key="7">
    <source>
        <dbReference type="ARBA" id="ARBA00040674"/>
    </source>
</evidence>
<name>A0A8D8ASS2_CULPI</name>
<dbReference type="InterPro" id="IPR013632">
    <property type="entry name" value="Rad51_C"/>
</dbReference>
<dbReference type="InterPro" id="IPR003593">
    <property type="entry name" value="AAA+_ATPase"/>
</dbReference>
<keyword evidence="5" id="KW-0234">DNA repair</keyword>
<dbReference type="Gene3D" id="3.40.50.300">
    <property type="entry name" value="P-loop containing nucleotide triphosphate hydrolases"/>
    <property type="match status" value="1"/>
</dbReference>
<organism evidence="9">
    <name type="scientific">Culex pipiens</name>
    <name type="common">House mosquito</name>
    <dbReference type="NCBI Taxonomy" id="7175"/>
    <lineage>
        <taxon>Eukaryota</taxon>
        <taxon>Metazoa</taxon>
        <taxon>Ecdysozoa</taxon>
        <taxon>Arthropoda</taxon>
        <taxon>Hexapoda</taxon>
        <taxon>Insecta</taxon>
        <taxon>Pterygota</taxon>
        <taxon>Neoptera</taxon>
        <taxon>Endopterygota</taxon>
        <taxon>Diptera</taxon>
        <taxon>Nematocera</taxon>
        <taxon>Culicoidea</taxon>
        <taxon>Culicidae</taxon>
        <taxon>Culicinae</taxon>
        <taxon>Culicini</taxon>
        <taxon>Culex</taxon>
        <taxon>Culex</taxon>
    </lineage>
</organism>